<accession>A0A9P1C1Q9</accession>
<keyword evidence="4" id="KW-1185">Reference proteome</keyword>
<dbReference type="GO" id="GO:0003964">
    <property type="term" value="F:RNA-directed DNA polymerase activity"/>
    <property type="evidence" value="ECO:0007669"/>
    <property type="project" value="UniProtKB-KW"/>
</dbReference>
<protein>
    <submittedName>
        <fullName evidence="3">Reverse transcriptase domain-containing protein</fullName>
    </submittedName>
</protein>
<dbReference type="GO" id="GO:0003676">
    <property type="term" value="F:nucleic acid binding"/>
    <property type="evidence" value="ECO:0007669"/>
    <property type="project" value="InterPro"/>
</dbReference>
<dbReference type="AlphaFoldDB" id="A0A9P1C1Q9"/>
<dbReference type="SUPFAM" id="SSF53098">
    <property type="entry name" value="Ribonuclease H-like"/>
    <property type="match status" value="1"/>
</dbReference>
<proteinExistence type="predicted"/>
<evidence type="ECO:0000313" key="2">
    <source>
        <dbReference type="EMBL" id="CAI3982690.1"/>
    </source>
</evidence>
<dbReference type="GO" id="GO:0004523">
    <property type="term" value="F:RNA-DNA hybrid ribonuclease activity"/>
    <property type="evidence" value="ECO:0007669"/>
    <property type="project" value="InterPro"/>
</dbReference>
<comment type="caution">
    <text evidence="2">The sequence shown here is derived from an EMBL/GenBank/DDBJ whole genome shotgun (WGS) entry which is preliminary data.</text>
</comment>
<dbReference type="InterPro" id="IPR036397">
    <property type="entry name" value="RNaseH_sf"/>
</dbReference>
<dbReference type="Proteomes" id="UP001152797">
    <property type="component" value="Unassembled WGS sequence"/>
</dbReference>
<dbReference type="PROSITE" id="PS50879">
    <property type="entry name" value="RNASE_H_1"/>
    <property type="match status" value="1"/>
</dbReference>
<dbReference type="Pfam" id="PF00075">
    <property type="entry name" value="RNase_H"/>
    <property type="match status" value="1"/>
</dbReference>
<gene>
    <name evidence="2" type="ORF">C1SCF055_LOCUS10358</name>
</gene>
<organism evidence="2">
    <name type="scientific">Cladocopium goreaui</name>
    <dbReference type="NCBI Taxonomy" id="2562237"/>
    <lineage>
        <taxon>Eukaryota</taxon>
        <taxon>Sar</taxon>
        <taxon>Alveolata</taxon>
        <taxon>Dinophyceae</taxon>
        <taxon>Suessiales</taxon>
        <taxon>Symbiodiniaceae</taxon>
        <taxon>Cladocopium</taxon>
    </lineage>
</organism>
<dbReference type="EMBL" id="CAMXCT030000736">
    <property type="protein sequence ID" value="CAL4770002.1"/>
    <property type="molecule type" value="Genomic_DNA"/>
</dbReference>
<evidence type="ECO:0000259" key="1">
    <source>
        <dbReference type="PROSITE" id="PS50879"/>
    </source>
</evidence>
<keyword evidence="3" id="KW-0548">Nucleotidyltransferase</keyword>
<evidence type="ECO:0000313" key="3">
    <source>
        <dbReference type="EMBL" id="CAL4770002.1"/>
    </source>
</evidence>
<evidence type="ECO:0000313" key="4">
    <source>
        <dbReference type="Proteomes" id="UP001152797"/>
    </source>
</evidence>
<dbReference type="EMBL" id="CAMXCT010000736">
    <property type="protein sequence ID" value="CAI3982690.1"/>
    <property type="molecule type" value="Genomic_DNA"/>
</dbReference>
<dbReference type="Gene3D" id="3.30.420.10">
    <property type="entry name" value="Ribonuclease H-like superfamily/Ribonuclease H"/>
    <property type="match status" value="1"/>
</dbReference>
<name>A0A9P1C1Q9_9DINO</name>
<dbReference type="InterPro" id="IPR002156">
    <property type="entry name" value="RNaseH_domain"/>
</dbReference>
<reference evidence="3 4" key="2">
    <citation type="submission" date="2024-05" db="EMBL/GenBank/DDBJ databases">
        <authorList>
            <person name="Chen Y."/>
            <person name="Shah S."/>
            <person name="Dougan E. K."/>
            <person name="Thang M."/>
            <person name="Chan C."/>
        </authorList>
    </citation>
    <scope>NUCLEOTIDE SEQUENCE [LARGE SCALE GENOMIC DNA]</scope>
</reference>
<sequence length="1269" mass="142409">MVAYTGQRPYGPASAFRVYLNQVGWTIAENGDITGPDHFRCNILRDQCKKIINTFRQMWCFSLLNLTDRKGIGDFLPDPAISIRIFSKLQDEEQQLIKLNIAGGYQTDSMKAKWDDKVSGDCEFCGLPDTREHRLLECDALSETRQEWSATCQLISQDRPEWIYLPIPRQHPETVIFRAWTQLIRDPATPSIVVMDDHHYRFFTDGGALNPEIACARVASWAIIQDVANTQELRRTALDFVFGPEPHFPTFVTTAVGLVPGDQNVARAELFAVLIALRALCQTDPDATADFVTDAKYVCLVIRAVVNRTWQRISHKIPNVDLIQEIDGLWNPDKHRMIKVKSHVPFEQATNHDELWKFVGNHCADLAATSVLSSIPADIKALIDSIANHVRVEEKSFKDFLGYLVQFNRCRLQKLNELKNGKGAFLTQFQHARAAPLPSRGLFDSSLMGVDACNFLKNFTPDGYESIPNVGVDDEVFHMCLQGANLGKALKTWLDSLKWPANVAEKDATDWGMSWFEMATSFYLATGFQFPVRISGSGAKSKYVPYGSDDALLLQSNHRTAALQGLCLRHMVQRAGDLSHACHGGIWTPRAVGHGVGVGGAEAPGGAMVKSRFSLVTWMHQMATAAVRQMPQFGPQSLWNLAWAVAVLDCNVSAALPEALATTARAKKRQLTARGLATWAKRDVPFCEAMASVALEKLPQFQEQDGRTWRTALEPLPRCGTVLFHCCARCAAVLWNRSCQTWSDVLPPWPSHSGLRDELQVVGKVAGFDVMDWEIGSNRIERCPSFTPRHLANAAWALAELRVLEEEEFQDDKALTALVALKVLKLKDLPEVAPEVLSSLLSLEKAPFFSNRQSSVALARPGSMAPWLDDIIGDWQDDKGNQYQVRKDADGTSCSVRTTRKNGHVVLTRAMLKFDVKSDLLMWGRSYYLQTEAYDHSKVYWKPLKNVPPYTWYRLYSEEAIVEAVPDWHGWVDGDRSVPTLEQVVGSWRDDDGAIYKITMDESGWSCSASIERQDGRRYEARETIKCYADGGLCWADAYFLEPVEGDGSSICWTSIKSGRGFWWESVPDQGAFVVTRSTLQALLAQMVGQWKDEECSVYNVTMDDSGDSCTVEIQRPDGRTRVSKGLLKYSTKMESVMWGRSYYLDVQGAGDVVWVHTGQGKSFRWLLVHKSWAQANLEKLVGTWQDQDENLYTVTLDSPAISCSVQLDRLDGMSRHLQSMLKADSDAKCIWWGAGYSVELAPGWPEVLHWTPSKASKDKQIWQRCSNC</sequence>
<dbReference type="EMBL" id="CAMXCT020000736">
    <property type="protein sequence ID" value="CAL1136065.1"/>
    <property type="molecule type" value="Genomic_DNA"/>
</dbReference>
<feature type="domain" description="RNase H type-1" evidence="1">
    <location>
        <begin position="196"/>
        <end position="373"/>
    </location>
</feature>
<dbReference type="InterPro" id="IPR012337">
    <property type="entry name" value="RNaseH-like_sf"/>
</dbReference>
<keyword evidence="3" id="KW-0808">Transferase</keyword>
<keyword evidence="3" id="KW-0695">RNA-directed DNA polymerase</keyword>
<reference evidence="2" key="1">
    <citation type="submission" date="2022-10" db="EMBL/GenBank/DDBJ databases">
        <authorList>
            <person name="Chen Y."/>
            <person name="Dougan E. K."/>
            <person name="Chan C."/>
            <person name="Rhodes N."/>
            <person name="Thang M."/>
        </authorList>
    </citation>
    <scope>NUCLEOTIDE SEQUENCE</scope>
</reference>
<dbReference type="OrthoDB" id="441930at2759"/>